<dbReference type="Pfam" id="PF00892">
    <property type="entry name" value="EamA"/>
    <property type="match status" value="2"/>
</dbReference>
<gene>
    <name evidence="6" type="ORF">ACE1B6_11915</name>
</gene>
<comment type="similarity">
    <text evidence="1">Belongs to the EamA transporter family.</text>
</comment>
<dbReference type="EMBL" id="JBHFNS010000050">
    <property type="protein sequence ID" value="MFB2935951.1"/>
    <property type="molecule type" value="Genomic_DNA"/>
</dbReference>
<comment type="caution">
    <text evidence="6">The sequence shown here is derived from an EMBL/GenBank/DDBJ whole genome shotgun (WGS) entry which is preliminary data.</text>
</comment>
<feature type="transmembrane region" description="Helical" evidence="4">
    <location>
        <begin position="438"/>
        <end position="457"/>
    </location>
</feature>
<feature type="compositionally biased region" description="Low complexity" evidence="3">
    <location>
        <begin position="209"/>
        <end position="226"/>
    </location>
</feature>
<feature type="domain" description="EamA" evidence="5">
    <location>
        <begin position="279"/>
        <end position="393"/>
    </location>
</feature>
<feature type="transmembrane region" description="Helical" evidence="4">
    <location>
        <begin position="463"/>
        <end position="484"/>
    </location>
</feature>
<sequence>MAQLENQRQTQGEGNPQTAEESLKLLTEQLQNIQQGLVEQLRRDVNQLESEKSRLNTEIEQMRSQYQQLQSEQQTAEQRVWTQQLAQILATQLQEELRQQQLNLLAANASESSSGDENSYELLAALNSTLNSTLRALQQDINSYQSNFSQQLGRMQSLEQQGEAILEALVTRLRLQLQETYRPERTSSVPRITPGRRPATLPGRSSQQPPAVGLAPTAPATPTAPSPQTANFKLGVILVLISSLMFSLQNIVVRVLLRERNIFGIFKEVGGFITPSPGNSLLILLLRMLLVAPLMAFVVAPLFYNNTWRDIKHLGQKSQFSRLLSVIGSGFCLFLSQFFIYIALGNIPTGVATTIFFVYPTVTILLSWLIFRDKPTFLLVLATVSIYIGGFLTIPSFTSGAKGNVNLGVTTAILSGIAFAVYVVLIKVSRMHPIPFSVVNFSTILFLSAIVLPFFGYQVKPEMWPSLLIGTLVLATTTLGGYLLNNFGVPLIGPPLASVVSASGPALTTMLAFLIIQENLQLYQILGVVLVTVWVIGISAQNLKPKTPPSQPAASK</sequence>
<evidence type="ECO:0000259" key="5">
    <source>
        <dbReference type="Pfam" id="PF00892"/>
    </source>
</evidence>
<feature type="transmembrane region" description="Helical" evidence="4">
    <location>
        <begin position="496"/>
        <end position="516"/>
    </location>
</feature>
<evidence type="ECO:0000256" key="2">
    <source>
        <dbReference type="SAM" id="Coils"/>
    </source>
</evidence>
<dbReference type="RefSeq" id="WP_413257452.1">
    <property type="nucleotide sequence ID" value="NZ_JBHFNS010000050.1"/>
</dbReference>
<keyword evidence="4" id="KW-0472">Membrane</keyword>
<feature type="transmembrane region" description="Helical" evidence="4">
    <location>
        <begin position="350"/>
        <end position="371"/>
    </location>
</feature>
<keyword evidence="7" id="KW-1185">Reference proteome</keyword>
<organism evidence="6 7">
    <name type="scientific">Floridaenema fluviatile BLCC-F154</name>
    <dbReference type="NCBI Taxonomy" id="3153640"/>
    <lineage>
        <taxon>Bacteria</taxon>
        <taxon>Bacillati</taxon>
        <taxon>Cyanobacteriota</taxon>
        <taxon>Cyanophyceae</taxon>
        <taxon>Oscillatoriophycideae</taxon>
        <taxon>Aerosakkonematales</taxon>
        <taxon>Aerosakkonemataceae</taxon>
        <taxon>Floridanema</taxon>
        <taxon>Floridanema fluviatile</taxon>
    </lineage>
</organism>
<dbReference type="PANTHER" id="PTHR22911:SF137">
    <property type="entry name" value="SOLUTE CARRIER FAMILY 35 MEMBER G2-RELATED"/>
    <property type="match status" value="1"/>
</dbReference>
<feature type="transmembrane region" description="Helical" evidence="4">
    <location>
        <begin position="281"/>
        <end position="303"/>
    </location>
</feature>
<accession>A0ABV4YAV7</accession>
<dbReference type="InterPro" id="IPR000620">
    <property type="entry name" value="EamA_dom"/>
</dbReference>
<reference evidence="6 7" key="1">
    <citation type="submission" date="2024-09" db="EMBL/GenBank/DDBJ databases">
        <title>Floridaenema gen nov. (Aerosakkonemataceae, Aerosakkonematales ord. nov., Cyanobacteria) from benthic tropical and subtropical fresh waters, with the description of four new species.</title>
        <authorList>
            <person name="Moretto J.A."/>
            <person name="Berthold D.E."/>
            <person name="Lefler F.W."/>
            <person name="Huang I.-S."/>
            <person name="Laughinghouse H. IV."/>
        </authorList>
    </citation>
    <scope>NUCLEOTIDE SEQUENCE [LARGE SCALE GENOMIC DNA]</scope>
    <source>
        <strain evidence="6 7">BLCC-F154</strain>
    </source>
</reference>
<dbReference type="Proteomes" id="UP001576776">
    <property type="component" value="Unassembled WGS sequence"/>
</dbReference>
<feature type="transmembrane region" description="Helical" evidence="4">
    <location>
        <begin position="522"/>
        <end position="540"/>
    </location>
</feature>
<feature type="region of interest" description="Disordered" evidence="3">
    <location>
        <begin position="184"/>
        <end position="226"/>
    </location>
</feature>
<evidence type="ECO:0000256" key="4">
    <source>
        <dbReference type="SAM" id="Phobius"/>
    </source>
</evidence>
<dbReference type="SUPFAM" id="SSF103481">
    <property type="entry name" value="Multidrug resistance efflux transporter EmrE"/>
    <property type="match status" value="2"/>
</dbReference>
<feature type="domain" description="EamA" evidence="5">
    <location>
        <begin position="407"/>
        <end position="538"/>
    </location>
</feature>
<protein>
    <submittedName>
        <fullName evidence="6">EamA family transporter</fullName>
    </submittedName>
</protein>
<feature type="transmembrane region" description="Helical" evidence="4">
    <location>
        <begin position="378"/>
        <end position="398"/>
    </location>
</feature>
<feature type="coiled-coil region" evidence="2">
    <location>
        <begin position="23"/>
        <end position="161"/>
    </location>
</feature>
<dbReference type="Gene3D" id="1.20.5.190">
    <property type="match status" value="1"/>
</dbReference>
<feature type="transmembrane region" description="Helical" evidence="4">
    <location>
        <begin position="234"/>
        <end position="257"/>
    </location>
</feature>
<name>A0ABV4YAV7_9CYAN</name>
<proteinExistence type="inferred from homology"/>
<dbReference type="PANTHER" id="PTHR22911">
    <property type="entry name" value="ACYL-MALONYL CONDENSING ENZYME-RELATED"/>
    <property type="match status" value="1"/>
</dbReference>
<evidence type="ECO:0000313" key="6">
    <source>
        <dbReference type="EMBL" id="MFB2935951.1"/>
    </source>
</evidence>
<dbReference type="InterPro" id="IPR037185">
    <property type="entry name" value="EmrE-like"/>
</dbReference>
<evidence type="ECO:0000313" key="7">
    <source>
        <dbReference type="Proteomes" id="UP001576776"/>
    </source>
</evidence>
<feature type="transmembrane region" description="Helical" evidence="4">
    <location>
        <begin position="404"/>
        <end position="426"/>
    </location>
</feature>
<dbReference type="Gene3D" id="1.10.3730.20">
    <property type="match status" value="1"/>
</dbReference>
<evidence type="ECO:0000256" key="1">
    <source>
        <dbReference type="ARBA" id="ARBA00007362"/>
    </source>
</evidence>
<feature type="transmembrane region" description="Helical" evidence="4">
    <location>
        <begin position="323"/>
        <end position="344"/>
    </location>
</feature>
<keyword evidence="2" id="KW-0175">Coiled coil</keyword>
<keyword evidence="4" id="KW-0812">Transmembrane</keyword>
<evidence type="ECO:0000256" key="3">
    <source>
        <dbReference type="SAM" id="MobiDB-lite"/>
    </source>
</evidence>
<keyword evidence="4" id="KW-1133">Transmembrane helix</keyword>